<dbReference type="PANTHER" id="PTHR43531:SF11">
    <property type="entry name" value="METHYL-ACCEPTING CHEMOTAXIS PROTEIN 3"/>
    <property type="match status" value="1"/>
</dbReference>
<evidence type="ECO:0000256" key="5">
    <source>
        <dbReference type="SAM" id="Phobius"/>
    </source>
</evidence>
<feature type="transmembrane region" description="Helical" evidence="5">
    <location>
        <begin position="145"/>
        <end position="167"/>
    </location>
</feature>
<evidence type="ECO:0000259" key="6">
    <source>
        <dbReference type="PROSITE" id="PS50111"/>
    </source>
</evidence>
<keyword evidence="5" id="KW-0472">Membrane</keyword>
<feature type="transmembrane region" description="Helical" evidence="5">
    <location>
        <begin position="64"/>
        <end position="84"/>
    </location>
</feature>
<dbReference type="Pfam" id="PF00015">
    <property type="entry name" value="MCPsignal"/>
    <property type="match status" value="1"/>
</dbReference>
<dbReference type="PRINTS" id="PR00260">
    <property type="entry name" value="CHEMTRNSDUCR"/>
</dbReference>
<evidence type="ECO:0000256" key="1">
    <source>
        <dbReference type="ARBA" id="ARBA00022500"/>
    </source>
</evidence>
<keyword evidence="1" id="KW-0145">Chemotaxis</keyword>
<feature type="region of interest" description="Disordered" evidence="4">
    <location>
        <begin position="188"/>
        <end position="214"/>
    </location>
</feature>
<keyword evidence="9" id="KW-1185">Reference proteome</keyword>
<keyword evidence="5" id="KW-1133">Transmembrane helix</keyword>
<feature type="transmembrane region" description="Helical" evidence="5">
    <location>
        <begin position="39"/>
        <end position="58"/>
    </location>
</feature>
<evidence type="ECO:0000256" key="3">
    <source>
        <dbReference type="PROSITE-ProRule" id="PRU00284"/>
    </source>
</evidence>
<evidence type="ECO:0000313" key="9">
    <source>
        <dbReference type="Proteomes" id="UP001595377"/>
    </source>
</evidence>
<dbReference type="RefSeq" id="WP_257318334.1">
    <property type="nucleotide sequence ID" value="NZ_JANFDG010000049.1"/>
</dbReference>
<reference evidence="9" key="1">
    <citation type="journal article" date="2019" name="Int. J. Syst. Evol. Microbiol.">
        <title>The Global Catalogue of Microorganisms (GCM) 10K type strain sequencing project: providing services to taxonomists for standard genome sequencing and annotation.</title>
        <authorList>
            <consortium name="The Broad Institute Genomics Platform"/>
            <consortium name="The Broad Institute Genome Sequencing Center for Infectious Disease"/>
            <person name="Wu L."/>
            <person name="Ma J."/>
        </authorList>
    </citation>
    <scope>NUCLEOTIDE SEQUENCE [LARGE SCALE GENOMIC DNA]</scope>
    <source>
        <strain evidence="9">KCTC 52677</strain>
    </source>
</reference>
<dbReference type="PROSITE" id="PS50885">
    <property type="entry name" value="HAMP"/>
    <property type="match status" value="1"/>
</dbReference>
<proteinExistence type="inferred from homology"/>
<dbReference type="InterPro" id="IPR003660">
    <property type="entry name" value="HAMP_dom"/>
</dbReference>
<evidence type="ECO:0000313" key="8">
    <source>
        <dbReference type="EMBL" id="MFC3076098.1"/>
    </source>
</evidence>
<name>A0ABV7DPF1_9HYPH</name>
<feature type="domain" description="HAMP" evidence="7">
    <location>
        <begin position="217"/>
        <end position="269"/>
    </location>
</feature>
<dbReference type="InterPro" id="IPR004089">
    <property type="entry name" value="MCPsignal_dom"/>
</dbReference>
<evidence type="ECO:0000259" key="7">
    <source>
        <dbReference type="PROSITE" id="PS50885"/>
    </source>
</evidence>
<protein>
    <submittedName>
        <fullName evidence="8">Methyl-accepting chemotaxis protein</fullName>
    </submittedName>
</protein>
<comment type="caution">
    <text evidence="8">The sequence shown here is derived from an EMBL/GenBank/DDBJ whole genome shotgun (WGS) entry which is preliminary data.</text>
</comment>
<feature type="transmembrane region" description="Helical" evidence="5">
    <location>
        <begin position="114"/>
        <end position="136"/>
    </location>
</feature>
<dbReference type="EMBL" id="JBHRSP010000048">
    <property type="protein sequence ID" value="MFC3076098.1"/>
    <property type="molecule type" value="Genomic_DNA"/>
</dbReference>
<dbReference type="Proteomes" id="UP001595377">
    <property type="component" value="Unassembled WGS sequence"/>
</dbReference>
<evidence type="ECO:0000256" key="2">
    <source>
        <dbReference type="ARBA" id="ARBA00029447"/>
    </source>
</evidence>
<sequence>MNALDHLRARASVGIFALLWLNVALLALHGVLRPEGVSLFALAAGLAVAASASASWLQSRTGPTTRVVVSMAHAALVALLVYSFEGSALQIDMHMYFFATLAICAAWIDWRAIVGYAALVAAHHLVLYFAMPLAVFPGESHFHRVVLHAVVLVLQSAVLIALTHAVVRAFTAADEAVAQANDAHRDAVSASERARAADRAAEEERTARDREKQAEAEAIRTVVDELERALAELSSGNLAYRIARAFAGRLDGLRVSFNGSMEKLEDVLLKVGRTARSVRSGASRISQANGELQMRTDRQAASVQETAASLAQVTATVKQTTALAEQAGQSVDHARRNAERSGSVVTDAVGAMSRIETSSGEIGQIVGVIDEIAFQTNLLALNAGVEAARAGDAGKGFAVVAQEVRELAQRSATSAREIRALIGASGEHIRTGVGLVGETGQALTAIAEEVKGITGQVDGIVRGAREQACGLGEINEALSDIDRTTQENAAMVGESAAATDLLADEAKALEAMLAGFRFTGRPSREDGRVAA</sequence>
<organism evidence="8 9">
    <name type="scientific">Shinella pollutisoli</name>
    <dbReference type="NCBI Taxonomy" id="2250594"/>
    <lineage>
        <taxon>Bacteria</taxon>
        <taxon>Pseudomonadati</taxon>
        <taxon>Pseudomonadota</taxon>
        <taxon>Alphaproteobacteria</taxon>
        <taxon>Hyphomicrobiales</taxon>
        <taxon>Rhizobiaceae</taxon>
        <taxon>Shinella</taxon>
    </lineage>
</organism>
<dbReference type="PROSITE" id="PS50111">
    <property type="entry name" value="CHEMOTAXIS_TRANSDUC_2"/>
    <property type="match status" value="1"/>
</dbReference>
<dbReference type="SUPFAM" id="SSF58104">
    <property type="entry name" value="Methyl-accepting chemotaxis protein (MCP) signaling domain"/>
    <property type="match status" value="1"/>
</dbReference>
<keyword evidence="5" id="KW-0812">Transmembrane</keyword>
<accession>A0ABV7DPF1</accession>
<dbReference type="SMART" id="SM00283">
    <property type="entry name" value="MA"/>
    <property type="match status" value="1"/>
</dbReference>
<dbReference type="CDD" id="cd11386">
    <property type="entry name" value="MCP_signal"/>
    <property type="match status" value="1"/>
</dbReference>
<feature type="transmembrane region" description="Helical" evidence="5">
    <location>
        <begin position="12"/>
        <end position="32"/>
    </location>
</feature>
<dbReference type="InterPro" id="IPR051310">
    <property type="entry name" value="MCP_chemotaxis"/>
</dbReference>
<dbReference type="PANTHER" id="PTHR43531">
    <property type="entry name" value="PROTEIN ICFG"/>
    <property type="match status" value="1"/>
</dbReference>
<gene>
    <name evidence="8" type="ORF">ACFOHH_23495</name>
</gene>
<keyword evidence="3" id="KW-0807">Transducer</keyword>
<evidence type="ECO:0000256" key="4">
    <source>
        <dbReference type="SAM" id="MobiDB-lite"/>
    </source>
</evidence>
<dbReference type="InterPro" id="IPR004090">
    <property type="entry name" value="Chemotax_Me-accpt_rcpt"/>
</dbReference>
<dbReference type="Gene3D" id="1.10.287.950">
    <property type="entry name" value="Methyl-accepting chemotaxis protein"/>
    <property type="match status" value="1"/>
</dbReference>
<comment type="similarity">
    <text evidence="2">Belongs to the methyl-accepting chemotaxis (MCP) protein family.</text>
</comment>
<feature type="domain" description="Methyl-accepting transducer" evidence="6">
    <location>
        <begin position="274"/>
        <end position="503"/>
    </location>
</feature>